<dbReference type="Pfam" id="PF01614">
    <property type="entry name" value="IclR_C"/>
    <property type="match status" value="1"/>
</dbReference>
<dbReference type="EMBL" id="WPHG01000001">
    <property type="protein sequence ID" value="MVA95832.1"/>
    <property type="molecule type" value="Genomic_DNA"/>
</dbReference>
<dbReference type="InterPro" id="IPR036388">
    <property type="entry name" value="WH-like_DNA-bd_sf"/>
</dbReference>
<evidence type="ECO:0000259" key="4">
    <source>
        <dbReference type="PROSITE" id="PS51077"/>
    </source>
</evidence>
<dbReference type="SUPFAM" id="SSF46785">
    <property type="entry name" value="Winged helix' DNA-binding domain"/>
    <property type="match status" value="1"/>
</dbReference>
<evidence type="ECO:0000313" key="6">
    <source>
        <dbReference type="EMBL" id="MVA95832.1"/>
    </source>
</evidence>
<keyword evidence="1" id="KW-0805">Transcription regulation</keyword>
<keyword evidence="3" id="KW-0804">Transcription</keyword>
<dbReference type="PANTHER" id="PTHR30136:SF24">
    <property type="entry name" value="HTH-TYPE TRANSCRIPTIONAL REPRESSOR ALLR"/>
    <property type="match status" value="1"/>
</dbReference>
<comment type="caution">
    <text evidence="6">The sequence shown here is derived from an EMBL/GenBank/DDBJ whole genome shotgun (WGS) entry which is preliminary data.</text>
</comment>
<dbReference type="Proteomes" id="UP000463224">
    <property type="component" value="Unassembled WGS sequence"/>
</dbReference>
<dbReference type="Pfam" id="PF09339">
    <property type="entry name" value="HTH_IclR"/>
    <property type="match status" value="1"/>
</dbReference>
<dbReference type="GO" id="GO:0003677">
    <property type="term" value="F:DNA binding"/>
    <property type="evidence" value="ECO:0007669"/>
    <property type="project" value="UniProtKB-KW"/>
</dbReference>
<evidence type="ECO:0000256" key="1">
    <source>
        <dbReference type="ARBA" id="ARBA00023015"/>
    </source>
</evidence>
<keyword evidence="7" id="KW-1185">Reference proteome</keyword>
<proteinExistence type="predicted"/>
<evidence type="ECO:0000259" key="5">
    <source>
        <dbReference type="PROSITE" id="PS51078"/>
    </source>
</evidence>
<dbReference type="SUPFAM" id="SSF55781">
    <property type="entry name" value="GAF domain-like"/>
    <property type="match status" value="1"/>
</dbReference>
<dbReference type="PANTHER" id="PTHR30136">
    <property type="entry name" value="HELIX-TURN-HELIX TRANSCRIPTIONAL REGULATOR, ICLR FAMILY"/>
    <property type="match status" value="1"/>
</dbReference>
<dbReference type="InterPro" id="IPR014757">
    <property type="entry name" value="Tscrpt_reg_IclR_C"/>
</dbReference>
<dbReference type="Gene3D" id="3.30.450.40">
    <property type="match status" value="1"/>
</dbReference>
<gene>
    <name evidence="6" type="ORF">GN330_01010</name>
</gene>
<organism evidence="6 7">
    <name type="scientific">Nitratireductor arenosus</name>
    <dbReference type="NCBI Taxonomy" id="2682096"/>
    <lineage>
        <taxon>Bacteria</taxon>
        <taxon>Pseudomonadati</taxon>
        <taxon>Pseudomonadota</taxon>
        <taxon>Alphaproteobacteria</taxon>
        <taxon>Hyphomicrobiales</taxon>
        <taxon>Phyllobacteriaceae</taxon>
        <taxon>Nitratireductor</taxon>
    </lineage>
</organism>
<dbReference type="SMART" id="SM00346">
    <property type="entry name" value="HTH_ICLR"/>
    <property type="match status" value="1"/>
</dbReference>
<dbReference type="Gene3D" id="1.10.10.10">
    <property type="entry name" value="Winged helix-like DNA-binding domain superfamily/Winged helix DNA-binding domain"/>
    <property type="match status" value="1"/>
</dbReference>
<protein>
    <submittedName>
        <fullName evidence="6">Helix-turn-helix domain-containing protein</fullName>
    </submittedName>
</protein>
<sequence length="293" mass="32668">MYSRYGSSERHRRRLARQPVEVEMPPSNVSRTDEIDPRTQPNLNLARGLRILEAFDSEHPEWGVRELARALDANPTTIHRLLTTLENFGYVEHSKNSQRYRLSAKVMRLAGRYAEQNPVQDVARRVFEELSGEFEHSFYLGVLNNFEVVYTAVVEGRGALKISTHVGERIPLHTTAIGKVLLAAQDGAYFERFIAAGPLTRRTDKTKTTPEALQEDIEEVRRSGFAVSLGENFEDIGAIGVPLYDAQGSVVAGLSLGFPLHLLTTGRLEITALVKLAQALSAGITYRIDGRLP</sequence>
<dbReference type="InterPro" id="IPR036390">
    <property type="entry name" value="WH_DNA-bd_sf"/>
</dbReference>
<evidence type="ECO:0000256" key="2">
    <source>
        <dbReference type="ARBA" id="ARBA00023125"/>
    </source>
</evidence>
<reference evidence="6 7" key="1">
    <citation type="submission" date="2019-12" db="EMBL/GenBank/DDBJ databases">
        <title>Nitratireductor arenosus sp. nov., Isolated from sea sand, Jeju island, South Korea.</title>
        <authorList>
            <person name="Kim W."/>
        </authorList>
    </citation>
    <scope>NUCLEOTIDE SEQUENCE [LARGE SCALE GENOMIC DNA]</scope>
    <source>
        <strain evidence="6 7">CAU 1489</strain>
    </source>
</reference>
<name>A0A844Q9M4_9HYPH</name>
<dbReference type="GO" id="GO:0003700">
    <property type="term" value="F:DNA-binding transcription factor activity"/>
    <property type="evidence" value="ECO:0007669"/>
    <property type="project" value="TreeGrafter"/>
</dbReference>
<dbReference type="AlphaFoldDB" id="A0A844Q9M4"/>
<evidence type="ECO:0000256" key="3">
    <source>
        <dbReference type="ARBA" id="ARBA00023163"/>
    </source>
</evidence>
<accession>A0A844Q9M4</accession>
<dbReference type="PROSITE" id="PS51078">
    <property type="entry name" value="ICLR_ED"/>
    <property type="match status" value="1"/>
</dbReference>
<dbReference type="InterPro" id="IPR050707">
    <property type="entry name" value="HTH_MetabolicPath_Reg"/>
</dbReference>
<dbReference type="InterPro" id="IPR005471">
    <property type="entry name" value="Tscrpt_reg_IclR_N"/>
</dbReference>
<evidence type="ECO:0000313" key="7">
    <source>
        <dbReference type="Proteomes" id="UP000463224"/>
    </source>
</evidence>
<feature type="domain" description="HTH iclR-type" evidence="4">
    <location>
        <begin position="42"/>
        <end position="104"/>
    </location>
</feature>
<dbReference type="InterPro" id="IPR029016">
    <property type="entry name" value="GAF-like_dom_sf"/>
</dbReference>
<dbReference type="PROSITE" id="PS51077">
    <property type="entry name" value="HTH_ICLR"/>
    <property type="match status" value="1"/>
</dbReference>
<feature type="domain" description="IclR-ED" evidence="5">
    <location>
        <begin position="105"/>
        <end position="290"/>
    </location>
</feature>
<dbReference type="GO" id="GO:0045892">
    <property type="term" value="P:negative regulation of DNA-templated transcription"/>
    <property type="evidence" value="ECO:0007669"/>
    <property type="project" value="TreeGrafter"/>
</dbReference>
<keyword evidence="2" id="KW-0238">DNA-binding</keyword>